<keyword evidence="2" id="KW-1133">Transmembrane helix</keyword>
<keyword evidence="2" id="KW-0472">Membrane</keyword>
<feature type="transmembrane region" description="Helical" evidence="2">
    <location>
        <begin position="12"/>
        <end position="36"/>
    </location>
</feature>
<protein>
    <submittedName>
        <fullName evidence="3">Uncharacterized protein</fullName>
    </submittedName>
</protein>
<evidence type="ECO:0000256" key="2">
    <source>
        <dbReference type="SAM" id="Phobius"/>
    </source>
</evidence>
<reference evidence="3 4" key="1">
    <citation type="journal article" date="2011" name="J. Bacteriol.">
        <title>Genome sequences of the biotechnologically important Bacillus megaterium strains QM B1551 and DSM319.</title>
        <authorList>
            <person name="Eppinger M."/>
            <person name="Bunk B."/>
            <person name="Johns M.A."/>
            <person name="Edirisinghe J.N."/>
            <person name="Kutumbaka K.K."/>
            <person name="Koenig S.S."/>
            <person name="Huot Creasy H."/>
            <person name="Rosovitz M.J."/>
            <person name="Riley D.R."/>
            <person name="Daugherty S."/>
            <person name="Martin M."/>
            <person name="Elbourne L.D."/>
            <person name="Paulsen I."/>
            <person name="Biedendieck R."/>
            <person name="Braun C."/>
            <person name="Grayburn S."/>
            <person name="Dhingra S."/>
            <person name="Lukyanchuk V."/>
            <person name="Ball B."/>
            <person name="Ul-Qamar R."/>
            <person name="Seibel J."/>
            <person name="Bremer E."/>
            <person name="Jahn D."/>
            <person name="Ravel J."/>
            <person name="Vary P.S."/>
        </authorList>
    </citation>
    <scope>NUCLEOTIDE SEQUENCE [LARGE SCALE GENOMIC DNA]</scope>
    <source>
        <strain evidence="4">DSM 319 / IMG 1521</strain>
    </source>
</reference>
<feature type="compositionally biased region" description="Basic residues" evidence="1">
    <location>
        <begin position="115"/>
        <end position="129"/>
    </location>
</feature>
<proteinExistence type="predicted"/>
<accession>D5DAW1</accession>
<evidence type="ECO:0000256" key="1">
    <source>
        <dbReference type="SAM" id="MobiDB-lite"/>
    </source>
</evidence>
<gene>
    <name evidence="3" type="ordered locus">BMD_0749</name>
</gene>
<dbReference type="EMBL" id="CP001982">
    <property type="protein sequence ID" value="ADF37612.1"/>
    <property type="molecule type" value="Genomic_DNA"/>
</dbReference>
<dbReference type="AlphaFoldDB" id="D5DAW1"/>
<evidence type="ECO:0000313" key="4">
    <source>
        <dbReference type="Proteomes" id="UP000002365"/>
    </source>
</evidence>
<organism evidence="3 4">
    <name type="scientific">Priestia megaterium (strain DSM 319 / IMG 1521)</name>
    <name type="common">Bacillus megaterium</name>
    <dbReference type="NCBI Taxonomy" id="592022"/>
    <lineage>
        <taxon>Bacteria</taxon>
        <taxon>Bacillati</taxon>
        <taxon>Bacillota</taxon>
        <taxon>Bacilli</taxon>
        <taxon>Bacillales</taxon>
        <taxon>Bacillaceae</taxon>
        <taxon>Priestia</taxon>
    </lineage>
</organism>
<dbReference type="Proteomes" id="UP000002365">
    <property type="component" value="Chromosome"/>
</dbReference>
<evidence type="ECO:0000313" key="3">
    <source>
        <dbReference type="EMBL" id="ADF37612.1"/>
    </source>
</evidence>
<dbReference type="PATRIC" id="fig|592022.4.peg.665"/>
<feature type="region of interest" description="Disordered" evidence="1">
    <location>
        <begin position="107"/>
        <end position="129"/>
    </location>
</feature>
<dbReference type="RefSeq" id="WP_013081788.1">
    <property type="nucleotide sequence ID" value="NC_014103.1"/>
</dbReference>
<keyword evidence="2" id="KW-0812">Transmembrane</keyword>
<sequence>MEEKQSKFSRGLLLFFIGATALFFIVLIVLFLMSAFGKSEKEAVALLAGNHYAIVKEENSYTLYDQKENKPILEDVNGYFGARNIRSYVKNDTELVSIDEKEEEYTKKPLEKSHSSRKKICLKKMKKLD</sequence>
<name>D5DAW1_PRIM3</name>
<dbReference type="KEGG" id="bmd:BMD_0749"/>
<dbReference type="HOGENOM" id="CLU_1955208_0_0_9"/>